<dbReference type="Gene3D" id="3.90.1300.10">
    <property type="entry name" value="Amidase signature (AS) domain"/>
    <property type="match status" value="1"/>
</dbReference>
<dbReference type="InterPro" id="IPR023631">
    <property type="entry name" value="Amidase_dom"/>
</dbReference>
<evidence type="ECO:0000313" key="3">
    <source>
        <dbReference type="Proteomes" id="UP000298588"/>
    </source>
</evidence>
<proteinExistence type="predicted"/>
<evidence type="ECO:0000259" key="1">
    <source>
        <dbReference type="Pfam" id="PF01425"/>
    </source>
</evidence>
<dbReference type="Proteomes" id="UP000298588">
    <property type="component" value="Chromosome"/>
</dbReference>
<dbReference type="OrthoDB" id="9814821at2"/>
<dbReference type="EMBL" id="CP039865">
    <property type="protein sequence ID" value="QCK87726.1"/>
    <property type="molecule type" value="Genomic_DNA"/>
</dbReference>
<dbReference type="GO" id="GO:0004040">
    <property type="term" value="F:amidase activity"/>
    <property type="evidence" value="ECO:0007669"/>
    <property type="project" value="UniProtKB-EC"/>
</dbReference>
<keyword evidence="3" id="KW-1185">Reference proteome</keyword>
<dbReference type="EC" id="3.5.1.4" evidence="2"/>
<dbReference type="KEGG" id="paqt:E8L99_19190"/>
<sequence length="464" mass="49659">MTDLADLSTADLTKAFKARTLSPVEATKAALKRIEACEPKLNAMYIVSADQALKAARAAEKRYAKGEPLSVIDGVPSTIKDNMATAGDPCPVGVPIADMTPRAVDSPVSARMREAGAVILGKTTMPDYGMLSAGVSSLHGVTRNPWNTTRNTAGSSSGAGAAGAAGYGPLHIGTDIGGSIRLPAAHCGLFGLKPSLGRVPLYPPYLGRVAGPMTRTVKDSALLMNVITGPDFRDHMSLPYQPVDYAKGLSKLKVKGLKIGLLTEMPSGLPADPAIIKAVKAAAKALEAEGAHVEVLKGFVTPSMLDGISCFFEQRSYNDISKLPAAQKKKLLPYIVDWATWRAKDFTGADVMRFYGEVVAMREAAVLATQPFDFVIQPCTCPVSYPAEHHSPTNDYKTALEHIPFTVAYNFSEQPAASLNWTYHSDGMPIGVQVSGRRFDDIGVMRMSRVLEQLRPEQKAWPLG</sequence>
<evidence type="ECO:0000313" key="2">
    <source>
        <dbReference type="EMBL" id="QCK87726.1"/>
    </source>
</evidence>
<reference evidence="2 3" key="1">
    <citation type="submission" date="2019-04" db="EMBL/GenBank/DDBJ databases">
        <title>Phreatobacter aquaticus sp. nov.</title>
        <authorList>
            <person name="Choi A."/>
            <person name="Baek K."/>
        </authorList>
    </citation>
    <scope>NUCLEOTIDE SEQUENCE [LARGE SCALE GENOMIC DNA]</scope>
    <source>
        <strain evidence="2 3">NMCR1094</strain>
    </source>
</reference>
<dbReference type="NCBIfam" id="NF005450">
    <property type="entry name" value="PRK07042.1"/>
    <property type="match status" value="1"/>
</dbReference>
<organism evidence="2 3">
    <name type="scientific">Phreatobacter aquaticus</name>
    <dbReference type="NCBI Taxonomy" id="2570229"/>
    <lineage>
        <taxon>Bacteria</taxon>
        <taxon>Pseudomonadati</taxon>
        <taxon>Pseudomonadota</taxon>
        <taxon>Alphaproteobacteria</taxon>
        <taxon>Hyphomicrobiales</taxon>
        <taxon>Phreatobacteraceae</taxon>
        <taxon>Phreatobacter</taxon>
    </lineage>
</organism>
<name>A0A4D7QQ24_9HYPH</name>
<dbReference type="PANTHER" id="PTHR11895">
    <property type="entry name" value="TRANSAMIDASE"/>
    <property type="match status" value="1"/>
</dbReference>
<accession>A0A4D7QQ24</accession>
<dbReference type="InterPro" id="IPR036928">
    <property type="entry name" value="AS_sf"/>
</dbReference>
<dbReference type="AlphaFoldDB" id="A0A4D7QQ24"/>
<dbReference type="SUPFAM" id="SSF75304">
    <property type="entry name" value="Amidase signature (AS) enzymes"/>
    <property type="match status" value="1"/>
</dbReference>
<dbReference type="InterPro" id="IPR000120">
    <property type="entry name" value="Amidase"/>
</dbReference>
<dbReference type="Pfam" id="PF01425">
    <property type="entry name" value="Amidase"/>
    <property type="match status" value="1"/>
</dbReference>
<dbReference type="PANTHER" id="PTHR11895:SF173">
    <property type="entry name" value="GLUTAMYL-TRNA AMIDOTRANSFERASE SUBUNIT A"/>
    <property type="match status" value="1"/>
</dbReference>
<gene>
    <name evidence="2" type="ORF">E8L99_19190</name>
</gene>
<keyword evidence="2" id="KW-0378">Hydrolase</keyword>
<dbReference type="RefSeq" id="WP_137101054.1">
    <property type="nucleotide sequence ID" value="NZ_CP039865.1"/>
</dbReference>
<feature type="domain" description="Amidase" evidence="1">
    <location>
        <begin position="25"/>
        <end position="441"/>
    </location>
</feature>
<protein>
    <submittedName>
        <fullName evidence="2">Amidase</fullName>
        <ecNumber evidence="2">3.5.1.4</ecNumber>
    </submittedName>
</protein>